<dbReference type="Pfam" id="PF00766">
    <property type="entry name" value="ETF_alpha"/>
    <property type="match status" value="1"/>
</dbReference>
<dbReference type="PANTHER" id="PTHR43153:SF1">
    <property type="entry name" value="ELECTRON TRANSFER FLAVOPROTEIN SUBUNIT ALPHA, MITOCHONDRIAL"/>
    <property type="match status" value="1"/>
</dbReference>
<reference evidence="11 12" key="1">
    <citation type="submission" date="2015-12" db="EMBL/GenBank/DDBJ databases">
        <authorList>
            <person name="Shamseldin A."/>
            <person name="Moawad H."/>
            <person name="Abd El-Rahim W.M."/>
            <person name="Sadowsky M.J."/>
        </authorList>
    </citation>
    <scope>NUCLEOTIDE SEQUENCE [LARGE SCALE GENOMIC DNA]</scope>
    <source>
        <strain evidence="11 12">WF1</strain>
    </source>
</reference>
<dbReference type="InterPro" id="IPR014730">
    <property type="entry name" value="ETF_a/b_N"/>
</dbReference>
<dbReference type="Gene3D" id="3.40.50.620">
    <property type="entry name" value="HUPs"/>
    <property type="match status" value="1"/>
</dbReference>
<feature type="binding site" evidence="9">
    <location>
        <begin position="259"/>
        <end position="266"/>
    </location>
    <ligand>
        <name>FAD</name>
        <dbReference type="ChEBI" id="CHEBI:57692"/>
    </ligand>
</feature>
<evidence type="ECO:0000256" key="6">
    <source>
        <dbReference type="ARBA" id="ARBA00025649"/>
    </source>
</evidence>
<feature type="binding site" evidence="9">
    <location>
        <begin position="242"/>
        <end position="246"/>
    </location>
    <ligand>
        <name>FAD</name>
        <dbReference type="ChEBI" id="CHEBI:57692"/>
    </ligand>
</feature>
<dbReference type="SMART" id="SM00893">
    <property type="entry name" value="ETF"/>
    <property type="match status" value="1"/>
</dbReference>
<dbReference type="Gene3D" id="3.40.50.1220">
    <property type="entry name" value="TPP-binding domain"/>
    <property type="match status" value="1"/>
</dbReference>
<protein>
    <recommendedName>
        <fullName evidence="7">Electron transfer flavoprotein subunit alpha</fullName>
    </recommendedName>
    <alternativeName>
        <fullName evidence="8">Electron transfer flavoprotein large subunit</fullName>
    </alternativeName>
</protein>
<organism evidence="11 12">
    <name type="scientific">Methyloprofundus sedimenti</name>
    <dbReference type="NCBI Taxonomy" id="1420851"/>
    <lineage>
        <taxon>Bacteria</taxon>
        <taxon>Pseudomonadati</taxon>
        <taxon>Pseudomonadota</taxon>
        <taxon>Gammaproteobacteria</taxon>
        <taxon>Methylococcales</taxon>
        <taxon>Methylococcaceae</taxon>
        <taxon>Methyloprofundus</taxon>
    </lineage>
</organism>
<comment type="cofactor">
    <cofactor evidence="9">
        <name>FAD</name>
        <dbReference type="ChEBI" id="CHEBI:57692"/>
    </cofactor>
    <text evidence="9">Binds 1 FAD per dimer.</text>
</comment>
<evidence type="ECO:0000256" key="8">
    <source>
        <dbReference type="ARBA" id="ARBA00079299"/>
    </source>
</evidence>
<dbReference type="Proteomes" id="UP000191980">
    <property type="component" value="Unassembled WGS sequence"/>
</dbReference>
<dbReference type="InterPro" id="IPR029035">
    <property type="entry name" value="DHS-like_NAD/FAD-binding_dom"/>
</dbReference>
<dbReference type="STRING" id="1420851.AU255_15325"/>
<dbReference type="AlphaFoldDB" id="A0A1V8M234"/>
<dbReference type="SUPFAM" id="SSF52467">
    <property type="entry name" value="DHS-like NAD/FAD-binding domain"/>
    <property type="match status" value="1"/>
</dbReference>
<dbReference type="PANTHER" id="PTHR43153">
    <property type="entry name" value="ELECTRON TRANSFER FLAVOPROTEIN ALPHA"/>
    <property type="match status" value="1"/>
</dbReference>
<dbReference type="FunFam" id="3.40.50.1220:FF:000001">
    <property type="entry name" value="Electron transfer flavoprotein, alpha subunit"/>
    <property type="match status" value="1"/>
</dbReference>
<dbReference type="PROSITE" id="PS00696">
    <property type="entry name" value="ETF_ALPHA"/>
    <property type="match status" value="1"/>
</dbReference>
<dbReference type="CDD" id="cd01715">
    <property type="entry name" value="ETF_alpha"/>
    <property type="match status" value="1"/>
</dbReference>
<dbReference type="GO" id="GO:0050660">
    <property type="term" value="F:flavin adenine dinucleotide binding"/>
    <property type="evidence" value="ECO:0007669"/>
    <property type="project" value="InterPro"/>
</dbReference>
<comment type="caution">
    <text evidence="11">The sequence shown here is derived from an EMBL/GenBank/DDBJ whole genome shotgun (WGS) entry which is preliminary data.</text>
</comment>
<accession>A0A1V8M234</accession>
<sequence length="311" mass="32402">MNILVLAEHDGQQLNPSSLQAITAAQFWQAPVHVLLVGSALDTIASSLATVSGVTKVIKAEAAHLENPLAEDIANLLVSISSEYSVILAAHTSFSRNTLPRAAALLDVAMISDVLEIQAENCYVRSIYAGNILTHIQSQDALQVLTVHSSHFIAATTQGGSADISAIDVPAPFTQTRWISTKQTQSDRPALSSAKVVVSGGRSLGSAENFEQVLAPLAAKLGAAIGATRAAVDAGYAANELQVGQTGIVVAPDLYIAVGISGAVQHTYGMKDSRIVVAINQDPDAPIFQIADYGLVGDLFDTIPAITAAIQ</sequence>
<proteinExistence type="inferred from homology"/>
<evidence type="ECO:0000256" key="4">
    <source>
        <dbReference type="ARBA" id="ARBA00022827"/>
    </source>
</evidence>
<dbReference type="RefSeq" id="WP_080523831.1">
    <property type="nucleotide sequence ID" value="NZ_LPUF01000003.1"/>
</dbReference>
<keyword evidence="4 9" id="KW-0274">FAD</keyword>
<dbReference type="PIRSF" id="PIRSF000089">
    <property type="entry name" value="Electra_flavoP_a"/>
    <property type="match status" value="1"/>
</dbReference>
<dbReference type="GO" id="GO:0009055">
    <property type="term" value="F:electron transfer activity"/>
    <property type="evidence" value="ECO:0007669"/>
    <property type="project" value="InterPro"/>
</dbReference>
<name>A0A1V8M234_9GAMM</name>
<evidence type="ECO:0000259" key="10">
    <source>
        <dbReference type="SMART" id="SM00893"/>
    </source>
</evidence>
<evidence type="ECO:0000313" key="12">
    <source>
        <dbReference type="Proteomes" id="UP000191980"/>
    </source>
</evidence>
<dbReference type="InterPro" id="IPR033947">
    <property type="entry name" value="ETF_alpha_N"/>
</dbReference>
<keyword evidence="12" id="KW-1185">Reference proteome</keyword>
<evidence type="ECO:0000313" key="11">
    <source>
        <dbReference type="EMBL" id="OQK15592.1"/>
    </source>
</evidence>
<dbReference type="InterPro" id="IPR018206">
    <property type="entry name" value="ETF_asu_C_CS"/>
</dbReference>
<dbReference type="OrthoDB" id="9770286at2"/>
<evidence type="ECO:0000256" key="1">
    <source>
        <dbReference type="ARBA" id="ARBA00005817"/>
    </source>
</evidence>
<dbReference type="InterPro" id="IPR014731">
    <property type="entry name" value="ETF_asu_C"/>
</dbReference>
<gene>
    <name evidence="11" type="ORF">AU255_15325</name>
</gene>
<evidence type="ECO:0000256" key="3">
    <source>
        <dbReference type="ARBA" id="ARBA00022630"/>
    </source>
</evidence>
<dbReference type="InterPro" id="IPR001308">
    <property type="entry name" value="ETF_a/FixB"/>
</dbReference>
<comment type="similarity">
    <text evidence="1">Belongs to the ETF alpha-subunit/FixB family.</text>
</comment>
<feature type="domain" description="Electron transfer flavoprotein alpha/beta-subunit N-terminal" evidence="10">
    <location>
        <begin position="3"/>
        <end position="182"/>
    </location>
</feature>
<evidence type="ECO:0000256" key="9">
    <source>
        <dbReference type="PIRSR" id="PIRSR000089-1"/>
    </source>
</evidence>
<keyword evidence="5" id="KW-0249">Electron transport</keyword>
<feature type="binding site" evidence="9">
    <location>
        <begin position="228"/>
        <end position="229"/>
    </location>
    <ligand>
        <name>FAD</name>
        <dbReference type="ChEBI" id="CHEBI:57692"/>
    </ligand>
</feature>
<dbReference type="SUPFAM" id="SSF52402">
    <property type="entry name" value="Adenine nucleotide alpha hydrolases-like"/>
    <property type="match status" value="1"/>
</dbReference>
<evidence type="ECO:0000256" key="5">
    <source>
        <dbReference type="ARBA" id="ARBA00022982"/>
    </source>
</evidence>
<evidence type="ECO:0000256" key="7">
    <source>
        <dbReference type="ARBA" id="ARBA00068674"/>
    </source>
</evidence>
<dbReference type="InterPro" id="IPR014729">
    <property type="entry name" value="Rossmann-like_a/b/a_fold"/>
</dbReference>
<comment type="function">
    <text evidence="6">The electron transfer flavoprotein serves as a specific electron acceptor for other dehydrogenases. It transfers the electrons to the main respiratory chain via ETF-ubiquinone oxidoreductase (ETF dehydrogenase).</text>
</comment>
<keyword evidence="3" id="KW-0285">Flavoprotein</keyword>
<evidence type="ECO:0000256" key="2">
    <source>
        <dbReference type="ARBA" id="ARBA00022448"/>
    </source>
</evidence>
<feature type="binding site" evidence="9">
    <location>
        <position position="280"/>
    </location>
    <ligand>
        <name>FAD</name>
        <dbReference type="ChEBI" id="CHEBI:57692"/>
    </ligand>
</feature>
<feature type="binding site" evidence="9">
    <location>
        <position position="202"/>
    </location>
    <ligand>
        <name>FAD</name>
        <dbReference type="ChEBI" id="CHEBI:57692"/>
    </ligand>
</feature>
<dbReference type="GO" id="GO:0033539">
    <property type="term" value="P:fatty acid beta-oxidation using acyl-CoA dehydrogenase"/>
    <property type="evidence" value="ECO:0007669"/>
    <property type="project" value="TreeGrafter"/>
</dbReference>
<dbReference type="Pfam" id="PF01012">
    <property type="entry name" value="ETF"/>
    <property type="match status" value="1"/>
</dbReference>
<keyword evidence="2" id="KW-0813">Transport</keyword>
<dbReference type="EMBL" id="LPUF01000003">
    <property type="protein sequence ID" value="OQK15592.1"/>
    <property type="molecule type" value="Genomic_DNA"/>
</dbReference>